<keyword evidence="2" id="KW-1185">Reference proteome</keyword>
<sequence length="527" mass="57437">MQTLGQTAHFNIQYDETLLGPDGNPNAISRAQRVMGVCEAEFGLLASWYKITDGFGPDNRITIQMVADFAAGGASNNGYKGSNTTIKIGNQTANANAIAAGQSSCMSFVAELVEVLASYRNQHGNAAWNASKSDGEGLSLLCARERFGTGYSLFFGTPWVNSWLQSSRDTQWINASENTDKNPLSFGLSLLFLYYLKNQLNHSIPDIIAAGGDSLAQTYQNLTGKSDATAAFSQLINKYFRPGSTPQLATENPFPLLEGLRREVKLSLDPEPEGKPFHVDEGVALTSPFFTCPKDLYKWFVDSAPKKVTCVATVRGFGLPIYRWRVNGVDLNPPAQLDQPNVQGSITVQATVTTDHAAQPSTSALQDVLINYGVGEDDFSSNLVFDLPGVVGHVDLSIEASASERFASSDVSWTAQNITVDNESLHWEARYYADRERCMKPFLDVAARYVRSDPFFSLVKSLPDPPQEYTRVIRELTQASAQIATLAQHAPDQARELRHAMSSALGITPAVLDELGKANTKAVRAAE</sequence>
<proteinExistence type="predicted"/>
<organism evidence="1 2">
    <name type="scientific">Bradyrhizobium canariense</name>
    <dbReference type="NCBI Taxonomy" id="255045"/>
    <lineage>
        <taxon>Bacteria</taxon>
        <taxon>Pseudomonadati</taxon>
        <taxon>Pseudomonadota</taxon>
        <taxon>Alphaproteobacteria</taxon>
        <taxon>Hyphomicrobiales</taxon>
        <taxon>Nitrobacteraceae</taxon>
        <taxon>Bradyrhizobium</taxon>
    </lineage>
</organism>
<reference evidence="1 2" key="1">
    <citation type="submission" date="2017-03" db="EMBL/GenBank/DDBJ databases">
        <title>Whole genome sequences of fourteen strains of Bradyrhizobium canariense and one strain of Bradyrhizobium japonicum isolated from Lupinus (Papilionoideae: Genisteae) species in Algeria.</title>
        <authorList>
            <person name="Crovadore J."/>
            <person name="Chekireb D."/>
            <person name="Brachmann A."/>
            <person name="Chablais R."/>
            <person name="Cochard B."/>
            <person name="Lefort F."/>
        </authorList>
    </citation>
    <scope>NUCLEOTIDE SEQUENCE [LARGE SCALE GENOMIC DNA]</scope>
    <source>
        <strain evidence="1 2">UBMAN05</strain>
    </source>
</reference>
<accession>A0ABX3XB64</accession>
<protein>
    <submittedName>
        <fullName evidence="1">Uncharacterized protein</fullName>
    </submittedName>
</protein>
<name>A0ABX3XB64_9BRAD</name>
<dbReference type="Proteomes" id="UP000193884">
    <property type="component" value="Unassembled WGS sequence"/>
</dbReference>
<evidence type="ECO:0000313" key="2">
    <source>
        <dbReference type="Proteomes" id="UP000193884"/>
    </source>
</evidence>
<comment type="caution">
    <text evidence="1">The sequence shown here is derived from an EMBL/GenBank/DDBJ whole genome shotgun (WGS) entry which is preliminary data.</text>
</comment>
<dbReference type="EMBL" id="NAFK01000106">
    <property type="protein sequence ID" value="OSJ35596.1"/>
    <property type="molecule type" value="Genomic_DNA"/>
</dbReference>
<evidence type="ECO:0000313" key="1">
    <source>
        <dbReference type="EMBL" id="OSJ35596.1"/>
    </source>
</evidence>
<gene>
    <name evidence="1" type="ORF">BST63_01645</name>
</gene>
<dbReference type="RefSeq" id="WP_085383253.1">
    <property type="nucleotide sequence ID" value="NZ_NAFJ01000085.1"/>
</dbReference>